<organism evidence="2 3">
    <name type="scientific">Cellvibrio japonicus (strain Ueda107)</name>
    <name type="common">Pseudomonas fluorescens subsp. cellulosa</name>
    <dbReference type="NCBI Taxonomy" id="498211"/>
    <lineage>
        <taxon>Bacteria</taxon>
        <taxon>Pseudomonadati</taxon>
        <taxon>Pseudomonadota</taxon>
        <taxon>Gammaproteobacteria</taxon>
        <taxon>Cellvibrionales</taxon>
        <taxon>Cellvibrionaceae</taxon>
        <taxon>Cellvibrio</taxon>
    </lineage>
</organism>
<dbReference type="KEGG" id="cja:CJA_1232"/>
<accession>B3PCB7</accession>
<evidence type="ECO:0000256" key="1">
    <source>
        <dbReference type="SAM" id="Phobius"/>
    </source>
</evidence>
<dbReference type="RefSeq" id="WP_012486876.1">
    <property type="nucleotide sequence ID" value="NC_010995.1"/>
</dbReference>
<keyword evidence="1" id="KW-0812">Transmembrane</keyword>
<dbReference type="Proteomes" id="UP000001036">
    <property type="component" value="Chromosome"/>
</dbReference>
<keyword evidence="1" id="KW-1133">Transmembrane helix</keyword>
<gene>
    <name evidence="2" type="ordered locus">CJA_1232</name>
</gene>
<dbReference type="AlphaFoldDB" id="B3PCB7"/>
<evidence type="ECO:0000313" key="3">
    <source>
        <dbReference type="Proteomes" id="UP000001036"/>
    </source>
</evidence>
<keyword evidence="1" id="KW-0472">Membrane</keyword>
<evidence type="ECO:0000313" key="2">
    <source>
        <dbReference type="EMBL" id="ACE85672.1"/>
    </source>
</evidence>
<feature type="transmembrane region" description="Helical" evidence="1">
    <location>
        <begin position="12"/>
        <end position="37"/>
    </location>
</feature>
<proteinExistence type="predicted"/>
<sequence length="98" mass="10627">MYQQPQSRGLASIIYGLGNALGVIAAVLLTPIFFRWGSNSFVMDHVIALWGHEASGIMFVVIGLSSAYIAFASVSLVFNFTVTFLVAAFAARRLSKRP</sequence>
<reference evidence="2 3" key="1">
    <citation type="journal article" date="2008" name="J. Bacteriol.">
        <title>Insights into plant cell wall degradation from the genome sequence of the soil bacterium Cellvibrio japonicus.</title>
        <authorList>
            <person name="Deboy R.T."/>
            <person name="Mongodin E.F."/>
            <person name="Fouts D.E."/>
            <person name="Tailford L.E."/>
            <person name="Khouri H."/>
            <person name="Emerson J.B."/>
            <person name="Mohamoud Y."/>
            <person name="Watkins K."/>
            <person name="Henrissat B."/>
            <person name="Gilbert H.J."/>
            <person name="Nelson K.E."/>
        </authorList>
    </citation>
    <scope>NUCLEOTIDE SEQUENCE [LARGE SCALE GENOMIC DNA]</scope>
    <source>
        <strain evidence="2 3">Ueda107</strain>
    </source>
</reference>
<dbReference type="EMBL" id="CP000934">
    <property type="protein sequence ID" value="ACE85672.1"/>
    <property type="molecule type" value="Genomic_DNA"/>
</dbReference>
<keyword evidence="3" id="KW-1185">Reference proteome</keyword>
<dbReference type="STRING" id="498211.CJA_1232"/>
<protein>
    <submittedName>
        <fullName evidence="2">Conserved domain protein</fullName>
    </submittedName>
</protein>
<name>B3PCB7_CELJU</name>
<dbReference type="HOGENOM" id="CLU_2328638_0_0_6"/>
<feature type="transmembrane region" description="Helical" evidence="1">
    <location>
        <begin position="57"/>
        <end position="90"/>
    </location>
</feature>